<evidence type="ECO:0000313" key="3">
    <source>
        <dbReference type="Proteomes" id="UP000183210"/>
    </source>
</evidence>
<dbReference type="Gene3D" id="1.10.150.20">
    <property type="entry name" value="5' to 3' exonuclease, C-terminal subdomain"/>
    <property type="match status" value="1"/>
</dbReference>
<dbReference type="GO" id="GO:0006351">
    <property type="term" value="P:DNA-templated transcription"/>
    <property type="evidence" value="ECO:0007669"/>
    <property type="project" value="InterPro"/>
</dbReference>
<dbReference type="GO" id="GO:0003677">
    <property type="term" value="F:DNA binding"/>
    <property type="evidence" value="ECO:0007669"/>
    <property type="project" value="InterPro"/>
</dbReference>
<protein>
    <submittedName>
        <fullName evidence="2">RNA polymerase, alpha chain C terminal domain</fullName>
    </submittedName>
</protein>
<dbReference type="GeneID" id="300268778"/>
<gene>
    <name evidence="2" type="ORF">SAMN05216409_118111</name>
</gene>
<dbReference type="RefSeq" id="WP_074829782.1">
    <property type="nucleotide sequence ID" value="NZ_FOEV01000018.1"/>
</dbReference>
<dbReference type="SUPFAM" id="SSF47789">
    <property type="entry name" value="C-terminal domain of RNA polymerase alpha subunit"/>
    <property type="match status" value="1"/>
</dbReference>
<organism evidence="2 3">
    <name type="scientific">Pseudomonas lutea</name>
    <dbReference type="NCBI Taxonomy" id="243924"/>
    <lineage>
        <taxon>Bacteria</taxon>
        <taxon>Pseudomonadati</taxon>
        <taxon>Pseudomonadota</taxon>
        <taxon>Gammaproteobacteria</taxon>
        <taxon>Pseudomonadales</taxon>
        <taxon>Pseudomonadaceae</taxon>
        <taxon>Pseudomonas</taxon>
    </lineage>
</organism>
<dbReference type="Pfam" id="PF03118">
    <property type="entry name" value="RNA_pol_A_CTD"/>
    <property type="match status" value="1"/>
</dbReference>
<dbReference type="Proteomes" id="UP000183210">
    <property type="component" value="Unassembled WGS sequence"/>
</dbReference>
<dbReference type="EMBL" id="FOEV01000018">
    <property type="protein sequence ID" value="SER37790.1"/>
    <property type="molecule type" value="Genomic_DNA"/>
</dbReference>
<sequence>MTKEDATRAEAIQWCKDNKCDFVKPVFPPPSGWMWGEGNNGICLTAIFTLTGDCRDITREDVEVGIEPTAWQAGFIGQDWSTCSKEHHDMVKQNPAEWPEYQVRALYSESDVEVLKAELDQYRANAERYRGVRRIANTQGYSDADFDAQTDQRIAAFEANNQGGSIISHDLPVMELPLPEKLRNLLCANQIMSLRHLLEHSVIDLLKIPDFGKKSLALVEKLAAPYGGLAKESIRFKEAARYERKVCNVSSCNDPVYNEQLGCCKRHYESVKRLRYGAREEGQPV</sequence>
<comment type="caution">
    <text evidence="2">The sequence shown here is derived from an EMBL/GenBank/DDBJ whole genome shotgun (WGS) entry which is preliminary data.</text>
</comment>
<evidence type="ECO:0000259" key="1">
    <source>
        <dbReference type="Pfam" id="PF03118"/>
    </source>
</evidence>
<dbReference type="AlphaFoldDB" id="A0A9X8MH71"/>
<evidence type="ECO:0000313" key="2">
    <source>
        <dbReference type="EMBL" id="SER37790.1"/>
    </source>
</evidence>
<accession>A0A9X8MH71</accession>
<feature type="domain" description="RNA polymerase alpha subunit C-terminal" evidence="1">
    <location>
        <begin position="169"/>
        <end position="217"/>
    </location>
</feature>
<dbReference type="InterPro" id="IPR011260">
    <property type="entry name" value="RNAP_asu_C"/>
</dbReference>
<reference evidence="2 3" key="1">
    <citation type="submission" date="2016-10" db="EMBL/GenBank/DDBJ databases">
        <authorList>
            <person name="Varghese N."/>
            <person name="Submissions S."/>
        </authorList>
    </citation>
    <scope>NUCLEOTIDE SEQUENCE [LARGE SCALE GENOMIC DNA]</scope>
    <source>
        <strain evidence="2 3">LMG 21974</strain>
    </source>
</reference>
<proteinExistence type="predicted"/>
<name>A0A9X8MH71_9PSED</name>
<dbReference type="GO" id="GO:0003899">
    <property type="term" value="F:DNA-directed RNA polymerase activity"/>
    <property type="evidence" value="ECO:0007669"/>
    <property type="project" value="InterPro"/>
</dbReference>